<dbReference type="OrthoDB" id="9802350at2"/>
<dbReference type="InterPro" id="IPR023198">
    <property type="entry name" value="PGP-like_dom2"/>
</dbReference>
<dbReference type="Gene3D" id="3.40.50.1000">
    <property type="entry name" value="HAD superfamily/HAD-like"/>
    <property type="match status" value="1"/>
</dbReference>
<dbReference type="STRING" id="1121298.SAMN05444401_3845"/>
<dbReference type="InterPro" id="IPR006439">
    <property type="entry name" value="HAD-SF_hydro_IA"/>
</dbReference>
<dbReference type="InterPro" id="IPR011951">
    <property type="entry name" value="HAD-SF_hydro_IA_YjjG/PynA"/>
</dbReference>
<keyword evidence="2" id="KW-1185">Reference proteome</keyword>
<dbReference type="SFLD" id="SFLDS00003">
    <property type="entry name" value="Haloacid_Dehalogenase"/>
    <property type="match status" value="1"/>
</dbReference>
<dbReference type="GO" id="GO:0008253">
    <property type="term" value="F:5'-nucleotidase activity"/>
    <property type="evidence" value="ECO:0007669"/>
    <property type="project" value="InterPro"/>
</dbReference>
<dbReference type="Gene3D" id="1.10.150.240">
    <property type="entry name" value="Putative phosphatase, domain 2"/>
    <property type="match status" value="1"/>
</dbReference>
<evidence type="ECO:0000313" key="1">
    <source>
        <dbReference type="EMBL" id="SHJ76668.1"/>
    </source>
</evidence>
<evidence type="ECO:0000313" key="2">
    <source>
        <dbReference type="Proteomes" id="UP000184080"/>
    </source>
</evidence>
<name>A0A1M6LZS5_9CLOT</name>
<dbReference type="CDD" id="cd04305">
    <property type="entry name" value="HAD_Neu5Ac-Pase_like"/>
    <property type="match status" value="1"/>
</dbReference>
<dbReference type="SUPFAM" id="SSF56784">
    <property type="entry name" value="HAD-like"/>
    <property type="match status" value="1"/>
</dbReference>
<accession>A0A1M6LZS5</accession>
<dbReference type="PANTHER" id="PTHR47478:SF1">
    <property type="entry name" value="PYRIMIDINE 5'-NUCLEOTIDASE YJJG"/>
    <property type="match status" value="1"/>
</dbReference>
<dbReference type="InterPro" id="IPR036412">
    <property type="entry name" value="HAD-like_sf"/>
</dbReference>
<dbReference type="PRINTS" id="PR00413">
    <property type="entry name" value="HADHALOGNASE"/>
</dbReference>
<keyword evidence="1" id="KW-0378">Hydrolase</keyword>
<dbReference type="EMBL" id="FQZO01000007">
    <property type="protein sequence ID" value="SHJ76668.1"/>
    <property type="molecule type" value="Genomic_DNA"/>
</dbReference>
<dbReference type="SFLD" id="SFLDG01135">
    <property type="entry name" value="C1.5.6:_HAD__Beta-PGM__Phospha"/>
    <property type="match status" value="1"/>
</dbReference>
<dbReference type="NCBIfam" id="TIGR01549">
    <property type="entry name" value="HAD-SF-IA-v1"/>
    <property type="match status" value="1"/>
</dbReference>
<dbReference type="SFLD" id="SFLDG01129">
    <property type="entry name" value="C1.5:_HAD__Beta-PGM__Phosphata"/>
    <property type="match status" value="1"/>
</dbReference>
<dbReference type="InterPro" id="IPR041492">
    <property type="entry name" value="HAD_2"/>
</dbReference>
<dbReference type="NCBIfam" id="TIGR02254">
    <property type="entry name" value="YjjG_YfnB"/>
    <property type="match status" value="1"/>
</dbReference>
<dbReference type="Proteomes" id="UP000184080">
    <property type="component" value="Unassembled WGS sequence"/>
</dbReference>
<proteinExistence type="predicted"/>
<sequence length="231" mass="27033">MKYQVIIFDADETLFDFKKSEREALKNTMVEFHIDYYEKYHLKIYQDINSAIWKDFENGLITQEKLKVERFKRLSRSLKVDFDEVKFAHSYMKHLSNASFLYDDSISLVESLYKDYRLSIITNGLTKVQDKRIRKSIIAKYFEDIVISEEVKVSKPSPKIFEYALNNLNYKDKSKVLMVGDSLTSDIQGGINFSIDTCWFNPCKSANETGIKPTYEISNLMELKDMLLAAI</sequence>
<dbReference type="RefSeq" id="WP_073010578.1">
    <property type="nucleotide sequence ID" value="NZ_FQZO01000007.1"/>
</dbReference>
<organism evidence="1 2">
    <name type="scientific">Clostridium amylolyticum</name>
    <dbReference type="NCBI Taxonomy" id="1121298"/>
    <lineage>
        <taxon>Bacteria</taxon>
        <taxon>Bacillati</taxon>
        <taxon>Bacillota</taxon>
        <taxon>Clostridia</taxon>
        <taxon>Eubacteriales</taxon>
        <taxon>Clostridiaceae</taxon>
        <taxon>Clostridium</taxon>
    </lineage>
</organism>
<gene>
    <name evidence="1" type="ORF">SAMN05444401_3845</name>
</gene>
<dbReference type="AlphaFoldDB" id="A0A1M6LZS5"/>
<dbReference type="InterPro" id="IPR023214">
    <property type="entry name" value="HAD_sf"/>
</dbReference>
<dbReference type="InterPro" id="IPR052550">
    <property type="entry name" value="Pyrimidine_5'-ntase_YjjG"/>
</dbReference>
<dbReference type="Pfam" id="PF13419">
    <property type="entry name" value="HAD_2"/>
    <property type="match status" value="1"/>
</dbReference>
<dbReference type="NCBIfam" id="NF006976">
    <property type="entry name" value="PRK09449.1"/>
    <property type="match status" value="1"/>
</dbReference>
<protein>
    <submittedName>
        <fullName evidence="1">Putative hydrolase of the HAD superfamily</fullName>
    </submittedName>
</protein>
<dbReference type="PANTHER" id="PTHR47478">
    <property type="match status" value="1"/>
</dbReference>
<reference evidence="1 2" key="1">
    <citation type="submission" date="2016-11" db="EMBL/GenBank/DDBJ databases">
        <authorList>
            <person name="Jaros S."/>
            <person name="Januszkiewicz K."/>
            <person name="Wedrychowicz H."/>
        </authorList>
    </citation>
    <scope>NUCLEOTIDE SEQUENCE [LARGE SCALE GENOMIC DNA]</scope>
    <source>
        <strain evidence="1 2">DSM 21864</strain>
    </source>
</reference>